<accession>A0A6M4JGM7</accession>
<gene>
    <name evidence="1" type="ORF">HIR78_09480</name>
</gene>
<dbReference type="AlphaFoldDB" id="A0A6M4JGM7"/>
<organism evidence="1">
    <name type="scientific">Bacillus subtilis (strain 168)</name>
    <dbReference type="NCBI Taxonomy" id="224308"/>
    <lineage>
        <taxon>Bacteria</taxon>
        <taxon>Bacillati</taxon>
        <taxon>Bacillota</taxon>
        <taxon>Bacilli</taxon>
        <taxon>Bacillales</taxon>
        <taxon>Bacillaceae</taxon>
        <taxon>Bacillus</taxon>
    </lineage>
</organism>
<protein>
    <submittedName>
        <fullName evidence="1">Uncharacterized protein</fullName>
    </submittedName>
</protein>
<dbReference type="KEGG" id="bsu:BSU17480"/>
<dbReference type="SMR" id="A0A6M4JGM7"/>
<reference evidence="1" key="1">
    <citation type="submission" date="2020-04" db="EMBL/GenBank/DDBJ databases">
        <title>Phage recombination drives evolution of spore-forming Bacilli.</title>
        <authorList>
            <person name="Dragos A."/>
            <person name="Kovacs A.T."/>
        </authorList>
    </citation>
    <scope>NUCLEOTIDE SEQUENCE</scope>
    <source>
        <strain evidence="1">168</strain>
    </source>
</reference>
<sequence length="114" mass="12834">MWKALSQLLKKQKNQSPSDEDYIQIPELEVKVLGMLHSINIDLVNVIAQAEKSKEFIGQIEGIWHSIANQFYSLAQGFENEDINKLSADLDHAAATWEAVANKAKEFVTNSYQG</sequence>
<name>A0A6M4JGM7_BACSU</name>
<proteinExistence type="predicted"/>
<evidence type="ECO:0000313" key="1">
    <source>
        <dbReference type="EMBL" id="QJP88250.1"/>
    </source>
</evidence>
<dbReference type="SUPFAM" id="SSF58100">
    <property type="entry name" value="Bacterial hemolysins"/>
    <property type="match status" value="1"/>
</dbReference>
<dbReference type="Gene3D" id="1.20.1170.10">
    <property type="match status" value="1"/>
</dbReference>
<dbReference type="EMBL" id="CP052842">
    <property type="protein sequence ID" value="QJP88250.1"/>
    <property type="molecule type" value="Genomic_DNA"/>
</dbReference>
<dbReference type="RefSeq" id="WP_003244759.1">
    <property type="nucleotide sequence ID" value="NC_000964.3"/>
</dbReference>
<dbReference type="OrthoDB" id="9864149at2"/>